<dbReference type="InterPro" id="IPR017853">
    <property type="entry name" value="GH"/>
</dbReference>
<comment type="caution">
    <text evidence="1">The sequence shown here is derived from an EMBL/GenBank/DDBJ whole genome shotgun (WGS) entry which is preliminary data.</text>
</comment>
<proteinExistence type="predicted"/>
<accession>A0ABV7BSA9</accession>
<dbReference type="SUPFAM" id="SSF51445">
    <property type="entry name" value="(Trans)glycosidases"/>
    <property type="match status" value="1"/>
</dbReference>
<evidence type="ECO:0000313" key="2">
    <source>
        <dbReference type="Proteomes" id="UP001595420"/>
    </source>
</evidence>
<dbReference type="RefSeq" id="WP_343215145.1">
    <property type="nucleotide sequence ID" value="NZ_JAFNJS010000001.1"/>
</dbReference>
<gene>
    <name evidence="1" type="ORF">ACFOD3_03685</name>
</gene>
<evidence type="ECO:0000313" key="1">
    <source>
        <dbReference type="EMBL" id="MFC2998980.1"/>
    </source>
</evidence>
<organism evidence="1 2">
    <name type="scientific">Falsiroseomonas tokyonensis</name>
    <dbReference type="NCBI Taxonomy" id="430521"/>
    <lineage>
        <taxon>Bacteria</taxon>
        <taxon>Pseudomonadati</taxon>
        <taxon>Pseudomonadota</taxon>
        <taxon>Alphaproteobacteria</taxon>
        <taxon>Acetobacterales</taxon>
        <taxon>Roseomonadaceae</taxon>
        <taxon>Falsiroseomonas</taxon>
    </lineage>
</organism>
<dbReference type="Proteomes" id="UP001595420">
    <property type="component" value="Unassembled WGS sequence"/>
</dbReference>
<reference evidence="2" key="1">
    <citation type="journal article" date="2019" name="Int. J. Syst. Evol. Microbiol.">
        <title>The Global Catalogue of Microorganisms (GCM) 10K type strain sequencing project: providing services to taxonomists for standard genome sequencing and annotation.</title>
        <authorList>
            <consortium name="The Broad Institute Genomics Platform"/>
            <consortium name="The Broad Institute Genome Sequencing Center for Infectious Disease"/>
            <person name="Wu L."/>
            <person name="Ma J."/>
        </authorList>
    </citation>
    <scope>NUCLEOTIDE SEQUENCE [LARGE SCALE GENOMIC DNA]</scope>
    <source>
        <strain evidence="2">CGMCC 1.16855</strain>
    </source>
</reference>
<dbReference type="EMBL" id="JBHRSB010000001">
    <property type="protein sequence ID" value="MFC2998980.1"/>
    <property type="molecule type" value="Genomic_DNA"/>
</dbReference>
<dbReference type="Gene3D" id="3.20.20.80">
    <property type="entry name" value="Glycosidases"/>
    <property type="match status" value="1"/>
</dbReference>
<name>A0ABV7BSA9_9PROT</name>
<protein>
    <submittedName>
        <fullName evidence="1">Beta-glucosidase</fullName>
    </submittedName>
</protein>
<sequence length="383" mass="42679">MTFPAPLFQSFFLAGFECSSHRNMSRRRLDMIAATRHDLLALEDYSQLAEHGIRSVRDGLRWHLIETSPGHYDWSSLLPMLRAAEAMRTQVMWDLCHYGWPDDLDVFSPAFVDRFAAFAAAFARLHLEETGCAPFLCPVNEISFVAFSGGDMARSSPHATGRGMELKRNLVRASAAAIRAVRAVAPAARFASIDPLIHIVPRHAGEAEEVRAHNASQWQAWDMLAGREAPELGGAEDLLDVIGVNYYWNNQWLHHGEPLSVFDATRFRPFRDLLAEVAARYAPRPIFVAETSIEGAPRPTWLRYVTEETLAAAAGGVPVQGVCLYPVISHFGWDEDRYCANGLFELTPLHGRRQVHRPLAGELARLQTQVAQAATGARRAALR</sequence>
<keyword evidence="2" id="KW-1185">Reference proteome</keyword>